<accession>A0A4R3HRR5</accession>
<dbReference type="SUPFAM" id="SSF52047">
    <property type="entry name" value="RNI-like"/>
    <property type="match status" value="1"/>
</dbReference>
<name>A0A4R3HRR5_9GAMM</name>
<evidence type="ECO:0000313" key="1">
    <source>
        <dbReference type="EMBL" id="TCS35672.1"/>
    </source>
</evidence>
<protein>
    <recommendedName>
        <fullName evidence="3">Leucine rich repeat (LRR) protein</fullName>
    </recommendedName>
</protein>
<organism evidence="1 2">
    <name type="scientific">Reinekea marinisedimentorum</name>
    <dbReference type="NCBI Taxonomy" id="230495"/>
    <lineage>
        <taxon>Bacteria</taxon>
        <taxon>Pseudomonadati</taxon>
        <taxon>Pseudomonadota</taxon>
        <taxon>Gammaproteobacteria</taxon>
        <taxon>Oceanospirillales</taxon>
        <taxon>Saccharospirillaceae</taxon>
        <taxon>Reinekea</taxon>
    </lineage>
</organism>
<comment type="caution">
    <text evidence="1">The sequence shown here is derived from an EMBL/GenBank/DDBJ whole genome shotgun (WGS) entry which is preliminary data.</text>
</comment>
<dbReference type="AlphaFoldDB" id="A0A4R3HRR5"/>
<proteinExistence type="predicted"/>
<gene>
    <name evidence="1" type="ORF">BCF53_1331</name>
</gene>
<dbReference type="RefSeq" id="WP_132704203.1">
    <property type="nucleotide sequence ID" value="NZ_SLZR01000033.1"/>
</dbReference>
<dbReference type="InterPro" id="IPR032675">
    <property type="entry name" value="LRR_dom_sf"/>
</dbReference>
<dbReference type="Gene3D" id="3.80.10.10">
    <property type="entry name" value="Ribonuclease Inhibitor"/>
    <property type="match status" value="1"/>
</dbReference>
<sequence>MNEIYPYSGKVTRCNTGEVTLDEHFDLRLSEVASTSQLKLIDLSKKNMGVYWAPTLPIEWKDLSQTEKSELVANKEFEIEVEAIYCRSEIGLVELKEIVQFNEIKRLHIHQSTLSNDDLRYLKGLVHLNCLLLRGMQFTDECIKYLCGCRSLSILDVFETSIGVEGEMNLKKHLPACEIYSSNTC</sequence>
<reference evidence="1 2" key="1">
    <citation type="submission" date="2019-03" db="EMBL/GenBank/DDBJ databases">
        <title>Genomic Encyclopedia of Archaeal and Bacterial Type Strains, Phase II (KMG-II): from individual species to whole genera.</title>
        <authorList>
            <person name="Goeker M."/>
        </authorList>
    </citation>
    <scope>NUCLEOTIDE SEQUENCE [LARGE SCALE GENOMIC DNA]</scope>
    <source>
        <strain evidence="1 2">DSM 15388</strain>
    </source>
</reference>
<keyword evidence="2" id="KW-1185">Reference proteome</keyword>
<evidence type="ECO:0008006" key="3">
    <source>
        <dbReference type="Google" id="ProtNLM"/>
    </source>
</evidence>
<dbReference type="Proteomes" id="UP000295793">
    <property type="component" value="Unassembled WGS sequence"/>
</dbReference>
<dbReference type="EMBL" id="SLZR01000033">
    <property type="protein sequence ID" value="TCS35672.1"/>
    <property type="molecule type" value="Genomic_DNA"/>
</dbReference>
<evidence type="ECO:0000313" key="2">
    <source>
        <dbReference type="Proteomes" id="UP000295793"/>
    </source>
</evidence>